<dbReference type="OrthoDB" id="3174546at2"/>
<sequence length="280" mass="29346">MFDSYPPKSVVVGVDGSQAAIRAARWAVDEVAGTDVPLRLLYVARTDPGAGPLEDRAALAAAEEVVHEAYDAVEALGRPVKVETEVLDGEPVPTLIAASRSTGLLCVGDTGAAQHPEGWLGSTARGLAQAAHCSVAIVRGGRDGADTSDRRWIVACVDGSPEDVDVLDLALNEALRRHARLRVVTERQPDGAPGGGGAGVILDPHLVRCLDGYPDVHVDTAVLRGPFRDYLAEHAAFIQLVMVGAVRTAEVRQLLGPDGAPALRGSDFSLLIVGPERPGR</sequence>
<evidence type="ECO:0000259" key="2">
    <source>
        <dbReference type="Pfam" id="PF00582"/>
    </source>
</evidence>
<accession>A0A557XRX2</accession>
<reference evidence="3 4" key="1">
    <citation type="submission" date="2019-07" db="EMBL/GenBank/DDBJ databases">
        <title>New Mycobacterium species.</title>
        <authorList>
            <person name="Tortoli E."/>
            <person name="Ghielmetti G."/>
            <person name="Friedel U."/>
            <person name="Trovato A."/>
        </authorList>
    </citation>
    <scope>NUCLEOTIDE SEQUENCE [LARGE SCALE GENOMIC DNA]</scope>
    <source>
        <strain evidence="3 4">16-83</strain>
    </source>
</reference>
<dbReference type="PANTHER" id="PTHR46268:SF6">
    <property type="entry name" value="UNIVERSAL STRESS PROTEIN UP12"/>
    <property type="match status" value="1"/>
</dbReference>
<dbReference type="EMBL" id="VMQU01000049">
    <property type="protein sequence ID" value="TVS88713.1"/>
    <property type="molecule type" value="Genomic_DNA"/>
</dbReference>
<dbReference type="InterPro" id="IPR006016">
    <property type="entry name" value="UspA"/>
</dbReference>
<dbReference type="InterPro" id="IPR006015">
    <property type="entry name" value="Universal_stress_UspA"/>
</dbReference>
<protein>
    <submittedName>
        <fullName evidence="3">Universal stress protein</fullName>
    </submittedName>
</protein>
<evidence type="ECO:0000256" key="1">
    <source>
        <dbReference type="ARBA" id="ARBA00008791"/>
    </source>
</evidence>
<keyword evidence="4" id="KW-1185">Reference proteome</keyword>
<dbReference type="SUPFAM" id="SSF52402">
    <property type="entry name" value="Adenine nucleotide alpha hydrolases-like"/>
    <property type="match status" value="2"/>
</dbReference>
<comment type="similarity">
    <text evidence="1">Belongs to the universal stress protein A family.</text>
</comment>
<evidence type="ECO:0000313" key="4">
    <source>
        <dbReference type="Proteomes" id="UP000320513"/>
    </source>
</evidence>
<dbReference type="Pfam" id="PF00582">
    <property type="entry name" value="Usp"/>
    <property type="match status" value="1"/>
</dbReference>
<dbReference type="Proteomes" id="UP000320513">
    <property type="component" value="Unassembled WGS sequence"/>
</dbReference>
<name>A0A557XRX2_9MYCO</name>
<dbReference type="PRINTS" id="PR01438">
    <property type="entry name" value="UNVRSLSTRESS"/>
</dbReference>
<dbReference type="InterPro" id="IPR014729">
    <property type="entry name" value="Rossmann-like_a/b/a_fold"/>
</dbReference>
<dbReference type="Gene3D" id="3.40.50.620">
    <property type="entry name" value="HUPs"/>
    <property type="match status" value="2"/>
</dbReference>
<comment type="caution">
    <text evidence="3">The sequence shown here is derived from an EMBL/GenBank/DDBJ whole genome shotgun (WGS) entry which is preliminary data.</text>
</comment>
<proteinExistence type="inferred from homology"/>
<dbReference type="AlphaFoldDB" id="A0A557XRX2"/>
<dbReference type="PANTHER" id="PTHR46268">
    <property type="entry name" value="STRESS RESPONSE PROTEIN NHAX"/>
    <property type="match status" value="1"/>
</dbReference>
<evidence type="ECO:0000313" key="3">
    <source>
        <dbReference type="EMBL" id="TVS88713.1"/>
    </source>
</evidence>
<gene>
    <name evidence="3" type="ORF">FPZ47_13415</name>
</gene>
<organism evidence="3 4">
    <name type="scientific">Mycobacterium helveticum</name>
    <dbReference type="NCBI Taxonomy" id="2592811"/>
    <lineage>
        <taxon>Bacteria</taxon>
        <taxon>Bacillati</taxon>
        <taxon>Actinomycetota</taxon>
        <taxon>Actinomycetes</taxon>
        <taxon>Mycobacteriales</taxon>
        <taxon>Mycobacteriaceae</taxon>
        <taxon>Mycobacterium</taxon>
    </lineage>
</organism>
<dbReference type="RefSeq" id="WP_144951979.1">
    <property type="nucleotide sequence ID" value="NZ_VMQU01000049.1"/>
</dbReference>
<feature type="domain" description="UspA" evidence="2">
    <location>
        <begin position="8"/>
        <end position="139"/>
    </location>
</feature>